<dbReference type="Pfam" id="PF13377">
    <property type="entry name" value="Peripla_BP_3"/>
    <property type="match status" value="1"/>
</dbReference>
<dbReference type="InterPro" id="IPR000843">
    <property type="entry name" value="HTH_LacI"/>
</dbReference>
<evidence type="ECO:0000313" key="6">
    <source>
        <dbReference type="EMBL" id="RGV68296.1"/>
    </source>
</evidence>
<dbReference type="EMBL" id="QRZM01000031">
    <property type="protein sequence ID" value="RGV68296.1"/>
    <property type="molecule type" value="Genomic_DNA"/>
</dbReference>
<comment type="caution">
    <text evidence="6">The sequence shown here is derived from an EMBL/GenBank/DDBJ whole genome shotgun (WGS) entry which is preliminary data.</text>
</comment>
<dbReference type="PRINTS" id="PR00036">
    <property type="entry name" value="HTHLACI"/>
</dbReference>
<sequence length="338" mass="37529">MKKGMTIKQIAEAAGVSIGTVSRIINHQNFGYSQETYKRVQEIIGETGYMPNRVARSMITKRSFTIGYLVDDISNPFFPEIAKGINSVASEKGFNLLLCEGGGNAKTAEQHLKTLYKSGVDGIITGSYILSEENIDYLLKIQLPFVILDANMTDSGFYNISVDNYSGARTIMDYLILKGHRKIACITGPMEMESSRKRLNGYKAVMAENGLDWDGMIVEGDFTQKGGILAAKEMEGRDYTAVFAFNDMMAIGVCNYLHENGFRVPEDVSVVGFDDISMAAYMFPPLTTMHQPLFEMGQGAMEMLLSAMEDKTSGEYKEKRFDLTLVERKSVAAPRMKA</sequence>
<dbReference type="GO" id="GO:0003700">
    <property type="term" value="F:DNA-binding transcription factor activity"/>
    <property type="evidence" value="ECO:0007669"/>
    <property type="project" value="TreeGrafter"/>
</dbReference>
<evidence type="ECO:0000259" key="5">
    <source>
        <dbReference type="PROSITE" id="PS50943"/>
    </source>
</evidence>
<evidence type="ECO:0000256" key="1">
    <source>
        <dbReference type="ARBA" id="ARBA00023015"/>
    </source>
</evidence>
<gene>
    <name evidence="6" type="ORF">DWW02_29350</name>
</gene>
<feature type="domain" description="HTH lacI-type" evidence="4">
    <location>
        <begin position="5"/>
        <end position="60"/>
    </location>
</feature>
<evidence type="ECO:0000256" key="3">
    <source>
        <dbReference type="ARBA" id="ARBA00023163"/>
    </source>
</evidence>
<dbReference type="InterPro" id="IPR010982">
    <property type="entry name" value="Lambda_DNA-bd_dom_sf"/>
</dbReference>
<dbReference type="SUPFAM" id="SSF53822">
    <property type="entry name" value="Periplasmic binding protein-like I"/>
    <property type="match status" value="1"/>
</dbReference>
<dbReference type="PANTHER" id="PTHR30146:SF109">
    <property type="entry name" value="HTH-TYPE TRANSCRIPTIONAL REGULATOR GALS"/>
    <property type="match status" value="1"/>
</dbReference>
<dbReference type="GO" id="GO:0000976">
    <property type="term" value="F:transcription cis-regulatory region binding"/>
    <property type="evidence" value="ECO:0007669"/>
    <property type="project" value="TreeGrafter"/>
</dbReference>
<dbReference type="SMART" id="SM00354">
    <property type="entry name" value="HTH_LACI"/>
    <property type="match status" value="1"/>
</dbReference>
<evidence type="ECO:0000256" key="2">
    <source>
        <dbReference type="ARBA" id="ARBA00023125"/>
    </source>
</evidence>
<organism evidence="6 7">
    <name type="scientific">Enterocloster bolteae</name>
    <dbReference type="NCBI Taxonomy" id="208479"/>
    <lineage>
        <taxon>Bacteria</taxon>
        <taxon>Bacillati</taxon>
        <taxon>Bacillota</taxon>
        <taxon>Clostridia</taxon>
        <taxon>Lachnospirales</taxon>
        <taxon>Lachnospiraceae</taxon>
        <taxon>Enterocloster</taxon>
    </lineage>
</organism>
<protein>
    <submittedName>
        <fullName evidence="6">LacI family transcriptional regulator</fullName>
    </submittedName>
</protein>
<proteinExistence type="predicted"/>
<accession>A0A412YSY5</accession>
<dbReference type="Proteomes" id="UP000284543">
    <property type="component" value="Unassembled WGS sequence"/>
</dbReference>
<dbReference type="Gene3D" id="1.10.260.40">
    <property type="entry name" value="lambda repressor-like DNA-binding domains"/>
    <property type="match status" value="1"/>
</dbReference>
<dbReference type="RefSeq" id="WP_118019799.1">
    <property type="nucleotide sequence ID" value="NZ_CAUHGS010000010.1"/>
</dbReference>
<evidence type="ECO:0000259" key="4">
    <source>
        <dbReference type="PROSITE" id="PS50932"/>
    </source>
</evidence>
<feature type="domain" description="HTH cro/C1-type" evidence="5">
    <location>
        <begin position="2"/>
        <end position="26"/>
    </location>
</feature>
<dbReference type="Pfam" id="PF00356">
    <property type="entry name" value="LacI"/>
    <property type="match status" value="1"/>
</dbReference>
<name>A0A412YSY5_9FIRM</name>
<dbReference type="PROSITE" id="PS50932">
    <property type="entry name" value="HTH_LACI_2"/>
    <property type="match status" value="1"/>
</dbReference>
<dbReference type="CDD" id="cd06267">
    <property type="entry name" value="PBP1_LacI_sugar_binding-like"/>
    <property type="match status" value="1"/>
</dbReference>
<evidence type="ECO:0000313" key="7">
    <source>
        <dbReference type="Proteomes" id="UP000284543"/>
    </source>
</evidence>
<dbReference type="PROSITE" id="PS50943">
    <property type="entry name" value="HTH_CROC1"/>
    <property type="match status" value="1"/>
</dbReference>
<keyword evidence="3" id="KW-0804">Transcription</keyword>
<dbReference type="AlphaFoldDB" id="A0A412YSY5"/>
<dbReference type="InterPro" id="IPR046335">
    <property type="entry name" value="LacI/GalR-like_sensor"/>
</dbReference>
<dbReference type="SUPFAM" id="SSF47413">
    <property type="entry name" value="lambda repressor-like DNA-binding domains"/>
    <property type="match status" value="1"/>
</dbReference>
<dbReference type="Gene3D" id="3.40.50.2300">
    <property type="match status" value="2"/>
</dbReference>
<keyword evidence="2" id="KW-0238">DNA-binding</keyword>
<reference evidence="6 7" key="1">
    <citation type="submission" date="2018-08" db="EMBL/GenBank/DDBJ databases">
        <title>A genome reference for cultivated species of the human gut microbiota.</title>
        <authorList>
            <person name="Zou Y."/>
            <person name="Xue W."/>
            <person name="Luo G."/>
        </authorList>
    </citation>
    <scope>NUCLEOTIDE SEQUENCE [LARGE SCALE GENOMIC DNA]</scope>
    <source>
        <strain evidence="6 7">AF14-18</strain>
    </source>
</reference>
<keyword evidence="1" id="KW-0805">Transcription regulation</keyword>
<dbReference type="InterPro" id="IPR028082">
    <property type="entry name" value="Peripla_BP_I"/>
</dbReference>
<dbReference type="PANTHER" id="PTHR30146">
    <property type="entry name" value="LACI-RELATED TRANSCRIPTIONAL REPRESSOR"/>
    <property type="match status" value="1"/>
</dbReference>
<dbReference type="InterPro" id="IPR001387">
    <property type="entry name" value="Cro/C1-type_HTH"/>
</dbReference>
<dbReference type="CDD" id="cd01392">
    <property type="entry name" value="HTH_LacI"/>
    <property type="match status" value="1"/>
</dbReference>